<evidence type="ECO:0000313" key="2">
    <source>
        <dbReference type="EMBL" id="MPC64038.1"/>
    </source>
</evidence>
<evidence type="ECO:0000256" key="1">
    <source>
        <dbReference type="SAM" id="MobiDB-lite"/>
    </source>
</evidence>
<protein>
    <submittedName>
        <fullName evidence="2">Uncharacterized protein</fullName>
    </submittedName>
</protein>
<accession>A0A5B7H4I7</accession>
<dbReference type="EMBL" id="VSRR010021572">
    <property type="protein sequence ID" value="MPC64038.1"/>
    <property type="molecule type" value="Genomic_DNA"/>
</dbReference>
<comment type="caution">
    <text evidence="2">The sequence shown here is derived from an EMBL/GenBank/DDBJ whole genome shotgun (WGS) entry which is preliminary data.</text>
</comment>
<sequence length="64" mass="6769">MHSLPTPAPSQSSPSPIPVPLQSRHIPPQFRFNSAPSRPSAVFPAACRPCPASLARCVLLLVPS</sequence>
<feature type="region of interest" description="Disordered" evidence="1">
    <location>
        <begin position="1"/>
        <end position="30"/>
    </location>
</feature>
<gene>
    <name evidence="2" type="ORF">E2C01_058148</name>
</gene>
<dbReference type="AlphaFoldDB" id="A0A5B7H4I7"/>
<proteinExistence type="predicted"/>
<reference evidence="2 3" key="1">
    <citation type="submission" date="2019-05" db="EMBL/GenBank/DDBJ databases">
        <title>Another draft genome of Portunus trituberculatus and its Hox gene families provides insights of decapod evolution.</title>
        <authorList>
            <person name="Jeong J.-H."/>
            <person name="Song I."/>
            <person name="Kim S."/>
            <person name="Choi T."/>
            <person name="Kim D."/>
            <person name="Ryu S."/>
            <person name="Kim W."/>
        </authorList>
    </citation>
    <scope>NUCLEOTIDE SEQUENCE [LARGE SCALE GENOMIC DNA]</scope>
    <source>
        <tissue evidence="2">Muscle</tissue>
    </source>
</reference>
<keyword evidence="3" id="KW-1185">Reference proteome</keyword>
<name>A0A5B7H4I7_PORTR</name>
<organism evidence="2 3">
    <name type="scientific">Portunus trituberculatus</name>
    <name type="common">Swimming crab</name>
    <name type="synonym">Neptunus trituberculatus</name>
    <dbReference type="NCBI Taxonomy" id="210409"/>
    <lineage>
        <taxon>Eukaryota</taxon>
        <taxon>Metazoa</taxon>
        <taxon>Ecdysozoa</taxon>
        <taxon>Arthropoda</taxon>
        <taxon>Crustacea</taxon>
        <taxon>Multicrustacea</taxon>
        <taxon>Malacostraca</taxon>
        <taxon>Eumalacostraca</taxon>
        <taxon>Eucarida</taxon>
        <taxon>Decapoda</taxon>
        <taxon>Pleocyemata</taxon>
        <taxon>Brachyura</taxon>
        <taxon>Eubrachyura</taxon>
        <taxon>Portunoidea</taxon>
        <taxon>Portunidae</taxon>
        <taxon>Portuninae</taxon>
        <taxon>Portunus</taxon>
    </lineage>
</organism>
<feature type="compositionally biased region" description="Low complexity" evidence="1">
    <location>
        <begin position="1"/>
        <end position="14"/>
    </location>
</feature>
<dbReference type="Proteomes" id="UP000324222">
    <property type="component" value="Unassembled WGS sequence"/>
</dbReference>
<evidence type="ECO:0000313" key="3">
    <source>
        <dbReference type="Proteomes" id="UP000324222"/>
    </source>
</evidence>